<dbReference type="PANTHER" id="PTHR33116:SF84">
    <property type="entry name" value="RNA-DIRECTED DNA POLYMERASE"/>
    <property type="match status" value="1"/>
</dbReference>
<gene>
    <name evidence="2" type="ORF">D5086_0000065860</name>
</gene>
<protein>
    <recommendedName>
        <fullName evidence="1">Reverse transcriptase zinc-binding domain-containing protein</fullName>
    </recommendedName>
</protein>
<dbReference type="InterPro" id="IPR026960">
    <property type="entry name" value="RVT-Znf"/>
</dbReference>
<evidence type="ECO:0000259" key="1">
    <source>
        <dbReference type="Pfam" id="PF13966"/>
    </source>
</evidence>
<evidence type="ECO:0000313" key="2">
    <source>
        <dbReference type="EMBL" id="TKS12186.1"/>
    </source>
</evidence>
<accession>A0A4V6AB77</accession>
<reference evidence="2" key="1">
    <citation type="submission" date="2018-10" db="EMBL/GenBank/DDBJ databases">
        <title>Population genomic analysis revealed the cold adaptation of white poplar.</title>
        <authorList>
            <person name="Liu Y.-J."/>
        </authorList>
    </citation>
    <scope>NUCLEOTIDE SEQUENCE [LARGE SCALE GENOMIC DNA]</scope>
    <source>
        <strain evidence="2">PAL-ZL1</strain>
    </source>
</reference>
<name>A0A4V6AB77_POPAL</name>
<dbReference type="AlphaFoldDB" id="A0A4V6AB77"/>
<dbReference type="Pfam" id="PF13966">
    <property type="entry name" value="zf-RVT"/>
    <property type="match status" value="1"/>
</dbReference>
<proteinExistence type="predicted"/>
<sequence>MILEFNTPEPHISSPFKFLNFWADRSDFLDLVRNAWQSQIHGNPMFILTSKLRIVKQLLRSMHKRESSNISNRVAVLKAQWQSAQLESDSSPGSTRLMAAERLLARQYNQICKDEEAFYKQRSRIQWLHLGDRNTKFFHRSLVHRTSRNRIHMLTDETVLLRGRCFWFYNSPSTASWTWRKILLSRSWCRGLFSPRIGNGLQTFLWLDYWLPNGKRICDSLTFRQLSTTDLPCDAKVSSIISEGGWNFPIGHPELQPIWNSIHFLPQPHQPDTCNWKGLPTGKFSIDSAWELLRDTRPINSIFHLIWFPDHIPRHAFILWIASMGRLHTKDRLLSFHVISSATCSLCGLQDETHEHLFFKCSYSNTVWSSLCRKSLLNWPNISWQGLLLWAATRLKNNKSFSHLLARQILSSTVYFVWYERNNRIFNQAFKSPQELIGEIFEAIRSVLLAKDQWKIPNNFQSIWRLQETETLQPAMQPPQPPV</sequence>
<comment type="caution">
    <text evidence="2">The sequence shown here is derived from an EMBL/GenBank/DDBJ whole genome shotgun (WGS) entry which is preliminary data.</text>
</comment>
<feature type="domain" description="Reverse transcriptase zinc-binding" evidence="1">
    <location>
        <begin position="284"/>
        <end position="368"/>
    </location>
</feature>
<organism evidence="2">
    <name type="scientific">Populus alba</name>
    <name type="common">White poplar</name>
    <dbReference type="NCBI Taxonomy" id="43335"/>
    <lineage>
        <taxon>Eukaryota</taxon>
        <taxon>Viridiplantae</taxon>
        <taxon>Streptophyta</taxon>
        <taxon>Embryophyta</taxon>
        <taxon>Tracheophyta</taxon>
        <taxon>Spermatophyta</taxon>
        <taxon>Magnoliopsida</taxon>
        <taxon>eudicotyledons</taxon>
        <taxon>Gunneridae</taxon>
        <taxon>Pentapetalae</taxon>
        <taxon>rosids</taxon>
        <taxon>fabids</taxon>
        <taxon>Malpighiales</taxon>
        <taxon>Salicaceae</taxon>
        <taxon>Saliceae</taxon>
        <taxon>Populus</taxon>
    </lineage>
</organism>
<dbReference type="EMBL" id="RCHU01000180">
    <property type="protein sequence ID" value="TKS12186.1"/>
    <property type="molecule type" value="Genomic_DNA"/>
</dbReference>
<dbReference type="STRING" id="43335.A0A4V6AB77"/>
<dbReference type="PANTHER" id="PTHR33116">
    <property type="entry name" value="REVERSE TRANSCRIPTASE ZINC-BINDING DOMAIN-CONTAINING PROTEIN-RELATED-RELATED"/>
    <property type="match status" value="1"/>
</dbReference>